<protein>
    <submittedName>
        <fullName evidence="4">LisH domain-containing protein</fullName>
    </submittedName>
</protein>
<dbReference type="WBParaSite" id="SBAD_0001133201-mRNA-1">
    <property type="protein sequence ID" value="SBAD_0001133201-mRNA-1"/>
    <property type="gene ID" value="SBAD_0001133201"/>
</dbReference>
<accession>A0A183J508</accession>
<keyword evidence="3" id="KW-1185">Reference proteome</keyword>
<evidence type="ECO:0000313" key="3">
    <source>
        <dbReference type="Proteomes" id="UP000270296"/>
    </source>
</evidence>
<organism evidence="4">
    <name type="scientific">Soboliphyme baturini</name>
    <dbReference type="NCBI Taxonomy" id="241478"/>
    <lineage>
        <taxon>Eukaryota</taxon>
        <taxon>Metazoa</taxon>
        <taxon>Ecdysozoa</taxon>
        <taxon>Nematoda</taxon>
        <taxon>Enoplea</taxon>
        <taxon>Dorylaimia</taxon>
        <taxon>Dioctophymatida</taxon>
        <taxon>Dioctophymatoidea</taxon>
        <taxon>Soboliphymatidae</taxon>
        <taxon>Soboliphyme</taxon>
    </lineage>
</organism>
<name>A0A183J508_9BILA</name>
<evidence type="ECO:0000313" key="2">
    <source>
        <dbReference type="EMBL" id="VDP35949.1"/>
    </source>
</evidence>
<reference evidence="2 3" key="2">
    <citation type="submission" date="2018-11" db="EMBL/GenBank/DDBJ databases">
        <authorList>
            <consortium name="Pathogen Informatics"/>
        </authorList>
    </citation>
    <scope>NUCLEOTIDE SEQUENCE [LARGE SCALE GENOMIC DNA]</scope>
</reference>
<evidence type="ECO:0000313" key="4">
    <source>
        <dbReference type="WBParaSite" id="SBAD_0001133201-mRNA-1"/>
    </source>
</evidence>
<feature type="region of interest" description="Disordered" evidence="1">
    <location>
        <begin position="40"/>
        <end position="69"/>
    </location>
</feature>
<proteinExistence type="predicted"/>
<gene>
    <name evidence="2" type="ORF">SBAD_LOCUS10956</name>
</gene>
<dbReference type="AlphaFoldDB" id="A0A183J508"/>
<sequence>MPPPLAAEVCAIDDETLARNLLEFYDYDLEVAIHNFVSTREEAGSSGVSNDDSHQDATASTSSSASPSP</sequence>
<evidence type="ECO:0000256" key="1">
    <source>
        <dbReference type="SAM" id="MobiDB-lite"/>
    </source>
</evidence>
<reference evidence="4" key="1">
    <citation type="submission" date="2016-06" db="UniProtKB">
        <authorList>
            <consortium name="WormBaseParasite"/>
        </authorList>
    </citation>
    <scope>IDENTIFICATION</scope>
</reference>
<dbReference type="Proteomes" id="UP000270296">
    <property type="component" value="Unassembled WGS sequence"/>
</dbReference>
<dbReference type="EMBL" id="UZAM01014833">
    <property type="protein sequence ID" value="VDP35949.1"/>
    <property type="molecule type" value="Genomic_DNA"/>
</dbReference>
<feature type="compositionally biased region" description="Low complexity" evidence="1">
    <location>
        <begin position="57"/>
        <end position="69"/>
    </location>
</feature>